<keyword evidence="1" id="KW-0472">Membrane</keyword>
<dbReference type="AlphaFoldDB" id="A0A399RJS3"/>
<dbReference type="OrthoDB" id="7472950at2"/>
<feature type="transmembrane region" description="Helical" evidence="1">
    <location>
        <begin position="217"/>
        <end position="240"/>
    </location>
</feature>
<dbReference type="InterPro" id="IPR057169">
    <property type="entry name" value="DUF7847"/>
</dbReference>
<dbReference type="Proteomes" id="UP000266385">
    <property type="component" value="Unassembled WGS sequence"/>
</dbReference>
<gene>
    <name evidence="3" type="ORF">D1223_06260</name>
</gene>
<accession>A0A399RJS3</accession>
<dbReference type="EMBL" id="QWFX01000006">
    <property type="protein sequence ID" value="RIJ30247.1"/>
    <property type="molecule type" value="Genomic_DNA"/>
</dbReference>
<reference evidence="3 4" key="1">
    <citation type="submission" date="2018-08" db="EMBL/GenBank/DDBJ databases">
        <title>Henriciella mobilis sp. nov., isolated from seawater.</title>
        <authorList>
            <person name="Cheng H."/>
            <person name="Wu Y.-H."/>
            <person name="Xu X.-W."/>
            <person name="Guo L.-L."/>
        </authorList>
    </citation>
    <scope>NUCLEOTIDE SEQUENCE [LARGE SCALE GENOMIC DNA]</scope>
    <source>
        <strain evidence="3 4">JN25</strain>
    </source>
</reference>
<keyword evidence="1" id="KW-0812">Transmembrane</keyword>
<keyword evidence="1" id="KW-1133">Transmembrane helix</keyword>
<evidence type="ECO:0000259" key="2">
    <source>
        <dbReference type="Pfam" id="PF25231"/>
    </source>
</evidence>
<feature type="transmembrane region" description="Helical" evidence="1">
    <location>
        <begin position="172"/>
        <end position="197"/>
    </location>
</feature>
<proteinExistence type="predicted"/>
<sequence>MADRNLDIGYVFEKTFSIIGQRFSELALLSLIFVGIPNIILAWLSAQWLEQAVSSGSAFAAFSPGFLIMNFLVGLLPLLLQAAVVHTTVETMSNRPSDVASSMSVAIGVFLPLILLSIILSVAYGIGLMLLVVPGLILMTLWAVAVPAFVAERTGIIGALSRSFELTEGQRWRIFALMVLAFIAMMIAGLIIGMLSFGAMAGSQSYESFASFSLWSALLNAILAMAAGVVGAVGVSVLYVHLRDLKEGTSLESIGDVFR</sequence>
<dbReference type="Pfam" id="PF25231">
    <property type="entry name" value="DUF7847"/>
    <property type="match status" value="1"/>
</dbReference>
<feature type="domain" description="DUF7847" evidence="2">
    <location>
        <begin position="103"/>
        <end position="234"/>
    </location>
</feature>
<evidence type="ECO:0000313" key="3">
    <source>
        <dbReference type="EMBL" id="RIJ30247.1"/>
    </source>
</evidence>
<evidence type="ECO:0000256" key="1">
    <source>
        <dbReference type="SAM" id="Phobius"/>
    </source>
</evidence>
<organism evidence="3 4">
    <name type="scientific">Henriciella mobilis</name>
    <dbReference type="NCBI Taxonomy" id="2305467"/>
    <lineage>
        <taxon>Bacteria</taxon>
        <taxon>Pseudomonadati</taxon>
        <taxon>Pseudomonadota</taxon>
        <taxon>Alphaproteobacteria</taxon>
        <taxon>Hyphomonadales</taxon>
        <taxon>Hyphomonadaceae</taxon>
        <taxon>Henriciella</taxon>
    </lineage>
</organism>
<protein>
    <recommendedName>
        <fullName evidence="2">DUF7847 domain-containing protein</fullName>
    </recommendedName>
</protein>
<keyword evidence="4" id="KW-1185">Reference proteome</keyword>
<feature type="transmembrane region" description="Helical" evidence="1">
    <location>
        <begin position="126"/>
        <end position="151"/>
    </location>
</feature>
<comment type="caution">
    <text evidence="3">The sequence shown here is derived from an EMBL/GenBank/DDBJ whole genome shotgun (WGS) entry which is preliminary data.</text>
</comment>
<dbReference type="RefSeq" id="WP_119375567.1">
    <property type="nucleotide sequence ID" value="NZ_QWFX01000006.1"/>
</dbReference>
<feature type="transmembrane region" description="Helical" evidence="1">
    <location>
        <begin position="26"/>
        <end position="46"/>
    </location>
</feature>
<feature type="transmembrane region" description="Helical" evidence="1">
    <location>
        <begin position="66"/>
        <end position="87"/>
    </location>
</feature>
<feature type="transmembrane region" description="Helical" evidence="1">
    <location>
        <begin position="99"/>
        <end position="120"/>
    </location>
</feature>
<evidence type="ECO:0000313" key="4">
    <source>
        <dbReference type="Proteomes" id="UP000266385"/>
    </source>
</evidence>
<name>A0A399RJS3_9PROT</name>